<organism evidence="1">
    <name type="scientific">marine metagenome</name>
    <dbReference type="NCBI Taxonomy" id="408172"/>
    <lineage>
        <taxon>unclassified sequences</taxon>
        <taxon>metagenomes</taxon>
        <taxon>ecological metagenomes</taxon>
    </lineage>
</organism>
<evidence type="ECO:0000313" key="1">
    <source>
        <dbReference type="EMBL" id="SVA62663.1"/>
    </source>
</evidence>
<dbReference type="EMBL" id="UINC01014744">
    <property type="protein sequence ID" value="SVA62663.1"/>
    <property type="molecule type" value="Genomic_DNA"/>
</dbReference>
<proteinExistence type="predicted"/>
<sequence length="115" mass="13630">MGTIDCHVGIKSGSDVFALKFESFTCREIKVWEEDRLRELDFYFEMKQREWQDWFCSLVGDNSVTNKVGLNEMDLKHPDGVLRCSDELGRLKFFRYMNSLQEFFNCVDSSDFKED</sequence>
<reference evidence="1" key="1">
    <citation type="submission" date="2018-05" db="EMBL/GenBank/DDBJ databases">
        <authorList>
            <person name="Lanie J.A."/>
            <person name="Ng W.-L."/>
            <person name="Kazmierczak K.M."/>
            <person name="Andrzejewski T.M."/>
            <person name="Davidsen T.M."/>
            <person name="Wayne K.J."/>
            <person name="Tettelin H."/>
            <person name="Glass J.I."/>
            <person name="Rusch D."/>
            <person name="Podicherti R."/>
            <person name="Tsui H.-C.T."/>
            <person name="Winkler M.E."/>
        </authorList>
    </citation>
    <scope>NUCLEOTIDE SEQUENCE</scope>
</reference>
<gene>
    <name evidence="1" type="ORF">METZ01_LOCUS115517</name>
</gene>
<name>A0A381XEJ0_9ZZZZ</name>
<protein>
    <submittedName>
        <fullName evidence="1">Uncharacterized protein</fullName>
    </submittedName>
</protein>
<dbReference type="AlphaFoldDB" id="A0A381XEJ0"/>
<accession>A0A381XEJ0</accession>